<dbReference type="EMBL" id="ML976748">
    <property type="protein sequence ID" value="KAF1966335.1"/>
    <property type="molecule type" value="Genomic_DNA"/>
</dbReference>
<accession>A0A6A5UNA8</accession>
<dbReference type="Proteomes" id="UP000800036">
    <property type="component" value="Unassembled WGS sequence"/>
</dbReference>
<evidence type="ECO:0000313" key="1">
    <source>
        <dbReference type="EMBL" id="KAF1966335.1"/>
    </source>
</evidence>
<dbReference type="AlphaFoldDB" id="A0A6A5UNA8"/>
<gene>
    <name evidence="1" type="ORF">BU23DRAFT_560345</name>
</gene>
<name>A0A6A5UNA8_9PLEO</name>
<proteinExistence type="predicted"/>
<sequence>QTDTRVRPLELYKKCRNCGPPTQSSVASIIRCAPQTVNLFRATLQDLSNKTNRVSQEFAHLYSPCTRNSQATQCCPSY</sequence>
<evidence type="ECO:0000313" key="2">
    <source>
        <dbReference type="Proteomes" id="UP000800036"/>
    </source>
</evidence>
<organism evidence="1 2">
    <name type="scientific">Bimuria novae-zelandiae CBS 107.79</name>
    <dbReference type="NCBI Taxonomy" id="1447943"/>
    <lineage>
        <taxon>Eukaryota</taxon>
        <taxon>Fungi</taxon>
        <taxon>Dikarya</taxon>
        <taxon>Ascomycota</taxon>
        <taxon>Pezizomycotina</taxon>
        <taxon>Dothideomycetes</taxon>
        <taxon>Pleosporomycetidae</taxon>
        <taxon>Pleosporales</taxon>
        <taxon>Massarineae</taxon>
        <taxon>Didymosphaeriaceae</taxon>
        <taxon>Bimuria</taxon>
    </lineage>
</organism>
<protein>
    <submittedName>
        <fullName evidence="1">Uncharacterized protein</fullName>
    </submittedName>
</protein>
<feature type="non-terminal residue" evidence="1">
    <location>
        <position position="1"/>
    </location>
</feature>
<reference evidence="1" key="1">
    <citation type="journal article" date="2020" name="Stud. Mycol.">
        <title>101 Dothideomycetes genomes: a test case for predicting lifestyles and emergence of pathogens.</title>
        <authorList>
            <person name="Haridas S."/>
            <person name="Albert R."/>
            <person name="Binder M."/>
            <person name="Bloem J."/>
            <person name="Labutti K."/>
            <person name="Salamov A."/>
            <person name="Andreopoulos B."/>
            <person name="Baker S."/>
            <person name="Barry K."/>
            <person name="Bills G."/>
            <person name="Bluhm B."/>
            <person name="Cannon C."/>
            <person name="Castanera R."/>
            <person name="Culley D."/>
            <person name="Daum C."/>
            <person name="Ezra D."/>
            <person name="Gonzalez J."/>
            <person name="Henrissat B."/>
            <person name="Kuo A."/>
            <person name="Liang C."/>
            <person name="Lipzen A."/>
            <person name="Lutzoni F."/>
            <person name="Magnuson J."/>
            <person name="Mondo S."/>
            <person name="Nolan M."/>
            <person name="Ohm R."/>
            <person name="Pangilinan J."/>
            <person name="Park H.-J."/>
            <person name="Ramirez L."/>
            <person name="Alfaro M."/>
            <person name="Sun H."/>
            <person name="Tritt A."/>
            <person name="Yoshinaga Y."/>
            <person name="Zwiers L.-H."/>
            <person name="Turgeon B."/>
            <person name="Goodwin S."/>
            <person name="Spatafora J."/>
            <person name="Crous P."/>
            <person name="Grigoriev I."/>
        </authorList>
    </citation>
    <scope>NUCLEOTIDE SEQUENCE</scope>
    <source>
        <strain evidence="1">CBS 107.79</strain>
    </source>
</reference>
<keyword evidence="2" id="KW-1185">Reference proteome</keyword>